<name>A0A401TB85_CHIPU</name>
<dbReference type="AlphaFoldDB" id="A0A401TB85"/>
<gene>
    <name evidence="1" type="ORF">chiPu_0023434</name>
</gene>
<comment type="caution">
    <text evidence="1">The sequence shown here is derived from an EMBL/GenBank/DDBJ whole genome shotgun (WGS) entry which is preliminary data.</text>
</comment>
<keyword evidence="2" id="KW-1185">Reference proteome</keyword>
<proteinExistence type="predicted"/>
<dbReference type="Proteomes" id="UP000287033">
    <property type="component" value="Unassembled WGS sequence"/>
</dbReference>
<organism evidence="1 2">
    <name type="scientific">Chiloscyllium punctatum</name>
    <name type="common">Brownbanded bambooshark</name>
    <name type="synonym">Hemiscyllium punctatum</name>
    <dbReference type="NCBI Taxonomy" id="137246"/>
    <lineage>
        <taxon>Eukaryota</taxon>
        <taxon>Metazoa</taxon>
        <taxon>Chordata</taxon>
        <taxon>Craniata</taxon>
        <taxon>Vertebrata</taxon>
        <taxon>Chondrichthyes</taxon>
        <taxon>Elasmobranchii</taxon>
        <taxon>Galeomorphii</taxon>
        <taxon>Galeoidea</taxon>
        <taxon>Orectolobiformes</taxon>
        <taxon>Hemiscylliidae</taxon>
        <taxon>Chiloscyllium</taxon>
    </lineage>
</organism>
<protein>
    <submittedName>
        <fullName evidence="1">Uncharacterized protein</fullName>
    </submittedName>
</protein>
<sequence length="43" mass="5193">MKRLSSYPDRRKKYTLCTFYKAEVEMLIDKHEVKVLRALMGML</sequence>
<dbReference type="EMBL" id="BEZZ01020830">
    <property type="protein sequence ID" value="GCC39921.1"/>
    <property type="molecule type" value="Genomic_DNA"/>
</dbReference>
<feature type="non-terminal residue" evidence="1">
    <location>
        <position position="43"/>
    </location>
</feature>
<accession>A0A401TB85</accession>
<evidence type="ECO:0000313" key="2">
    <source>
        <dbReference type="Proteomes" id="UP000287033"/>
    </source>
</evidence>
<evidence type="ECO:0000313" key="1">
    <source>
        <dbReference type="EMBL" id="GCC39921.1"/>
    </source>
</evidence>
<reference evidence="1 2" key="1">
    <citation type="journal article" date="2018" name="Nat. Ecol. Evol.">
        <title>Shark genomes provide insights into elasmobranch evolution and the origin of vertebrates.</title>
        <authorList>
            <person name="Hara Y"/>
            <person name="Yamaguchi K"/>
            <person name="Onimaru K"/>
            <person name="Kadota M"/>
            <person name="Koyanagi M"/>
            <person name="Keeley SD"/>
            <person name="Tatsumi K"/>
            <person name="Tanaka K"/>
            <person name="Motone F"/>
            <person name="Kageyama Y"/>
            <person name="Nozu R"/>
            <person name="Adachi N"/>
            <person name="Nishimura O"/>
            <person name="Nakagawa R"/>
            <person name="Tanegashima C"/>
            <person name="Kiyatake I"/>
            <person name="Matsumoto R"/>
            <person name="Murakumo K"/>
            <person name="Nishida K"/>
            <person name="Terakita A"/>
            <person name="Kuratani S"/>
            <person name="Sato K"/>
            <person name="Hyodo S Kuraku.S."/>
        </authorList>
    </citation>
    <scope>NUCLEOTIDE SEQUENCE [LARGE SCALE GENOMIC DNA]</scope>
</reference>